<reference evidence="4" key="1">
    <citation type="submission" date="2021-02" db="EMBL/GenBank/DDBJ databases">
        <authorList>
            <person name="Nowell W R."/>
        </authorList>
    </citation>
    <scope>NUCLEOTIDE SEQUENCE</scope>
</reference>
<gene>
    <name evidence="4" type="ORF">GPM918_LOCUS1707</name>
    <name evidence="5" type="ORF">SRO942_LOCUS1707</name>
</gene>
<dbReference type="Pfam" id="PF08652">
    <property type="entry name" value="RAI1"/>
    <property type="match status" value="1"/>
</dbReference>
<keyword evidence="6" id="KW-1185">Reference proteome</keyword>
<dbReference type="PANTHER" id="PTHR12395:SF9">
    <property type="entry name" value="DECAPPING AND EXORIBONUCLEASE PROTEIN"/>
    <property type="match status" value="1"/>
</dbReference>
<dbReference type="EC" id="3.6.1.-" evidence="2"/>
<dbReference type="GO" id="GO:0046872">
    <property type="term" value="F:metal ion binding"/>
    <property type="evidence" value="ECO:0007669"/>
    <property type="project" value="UniProtKB-KW"/>
</dbReference>
<accession>A0A813QG62</accession>
<dbReference type="InterPro" id="IPR039039">
    <property type="entry name" value="RAI1-like_fam"/>
</dbReference>
<sequence length="535" mass="61846">MFNTAHFFDCSGRGRPRGYFTGELPPPHILTNLSLTSAQIPKSPCVGVQLNVSGHFSAIDEKKRLTVFSDIKNTIEQKSKSDRHHLKQREFKDVDNDGPATEFSSKDQNVHTKLFHNCQDLLSPAPPITSASGQDNAIEVNSEWTEKQGKNCQFKQYLLNINQQNEKRHKKQDQSYRHDKILTNLPIVSESIQLPLDMDSERPPILFIPCAQFPDTYLSSTTMPVEFWRKYHTKRVSFVQKEIGYFSTANRANRHRCREDYRYLKRLLAPLEAKKVGYDLNIGAEYLEAKEPPASLESLMWWIVNHKSEVFVNGKFTFQFLSWRGTLRKIMQSLFDHTVDWRIGVIRWKGCHFITVFHTETELNIENSQSAVEKRMCYWGHKFEDYVSKKKPDIVPSPKKIFSSINQATLGTYTLVYGSEIDACTVDSQLDSCNNKQVNYVEIKVVFARNILDLHTESSRKYAKWWQQCFLAGIEHMLLGFRNESGIVEALQPVSLKDIEKRAKTWSASSFISFLNEFCAFVHKTVTADYSDYDK</sequence>
<dbReference type="OrthoDB" id="10020793at2759"/>
<evidence type="ECO:0000313" key="6">
    <source>
        <dbReference type="Proteomes" id="UP000663829"/>
    </source>
</evidence>
<keyword evidence="2" id="KW-0540">Nuclease</keyword>
<evidence type="ECO:0000313" key="5">
    <source>
        <dbReference type="EMBL" id="CAF3548547.1"/>
    </source>
</evidence>
<comment type="caution">
    <text evidence="4">The sequence shown here is derived from an EMBL/GenBank/DDBJ whole genome shotgun (WGS) entry which is preliminary data.</text>
</comment>
<evidence type="ECO:0000256" key="2">
    <source>
        <dbReference type="RuleBase" id="RU367113"/>
    </source>
</evidence>
<dbReference type="Proteomes" id="UP000663829">
    <property type="component" value="Unassembled WGS sequence"/>
</dbReference>
<dbReference type="GO" id="GO:0005634">
    <property type="term" value="C:nucleus"/>
    <property type="evidence" value="ECO:0007669"/>
    <property type="project" value="UniProtKB-SubCell"/>
</dbReference>
<comment type="similarity">
    <text evidence="1 2">Belongs to the DXO/Dom3Z family.</text>
</comment>
<organism evidence="4 6">
    <name type="scientific">Didymodactylos carnosus</name>
    <dbReference type="NCBI Taxonomy" id="1234261"/>
    <lineage>
        <taxon>Eukaryota</taxon>
        <taxon>Metazoa</taxon>
        <taxon>Spiralia</taxon>
        <taxon>Gnathifera</taxon>
        <taxon>Rotifera</taxon>
        <taxon>Eurotatoria</taxon>
        <taxon>Bdelloidea</taxon>
        <taxon>Philodinida</taxon>
        <taxon>Philodinidae</taxon>
        <taxon>Didymodactylos</taxon>
    </lineage>
</organism>
<keyword evidence="2" id="KW-0479">Metal-binding</keyword>
<proteinExistence type="inferred from homology"/>
<evidence type="ECO:0000259" key="3">
    <source>
        <dbReference type="Pfam" id="PF08652"/>
    </source>
</evidence>
<keyword evidence="2" id="KW-0547">Nucleotide-binding</keyword>
<keyword evidence="2" id="KW-0694">RNA-binding</keyword>
<name>A0A813QG62_9BILA</name>
<dbReference type="GO" id="GO:0004518">
    <property type="term" value="F:nuclease activity"/>
    <property type="evidence" value="ECO:0007669"/>
    <property type="project" value="UniProtKB-KW"/>
</dbReference>
<dbReference type="PANTHER" id="PTHR12395">
    <property type="entry name" value="DOM-3 RELATED"/>
    <property type="match status" value="1"/>
</dbReference>
<dbReference type="GO" id="GO:0000166">
    <property type="term" value="F:nucleotide binding"/>
    <property type="evidence" value="ECO:0007669"/>
    <property type="project" value="UniProtKB-KW"/>
</dbReference>
<dbReference type="GO" id="GO:0005829">
    <property type="term" value="C:cytosol"/>
    <property type="evidence" value="ECO:0007669"/>
    <property type="project" value="TreeGrafter"/>
</dbReference>
<evidence type="ECO:0000256" key="1">
    <source>
        <dbReference type="ARBA" id="ARBA00006562"/>
    </source>
</evidence>
<comment type="cofactor">
    <cofactor evidence="2">
        <name>a divalent metal cation</name>
        <dbReference type="ChEBI" id="CHEBI:60240"/>
    </cofactor>
</comment>
<dbReference type="InterPro" id="IPR013961">
    <property type="entry name" value="RAI1"/>
</dbReference>
<protein>
    <recommendedName>
        <fullName evidence="2">Decapping nuclease</fullName>
        <ecNumber evidence="2">3.6.1.-</ecNumber>
    </recommendedName>
</protein>
<dbReference type="GO" id="GO:0034353">
    <property type="term" value="F:mRNA 5'-diphosphatase activity"/>
    <property type="evidence" value="ECO:0007669"/>
    <property type="project" value="TreeGrafter"/>
</dbReference>
<dbReference type="GO" id="GO:0003723">
    <property type="term" value="F:RNA binding"/>
    <property type="evidence" value="ECO:0007669"/>
    <property type="project" value="UniProtKB-KW"/>
</dbReference>
<keyword evidence="2" id="KW-0378">Hydrolase</keyword>
<dbReference type="GO" id="GO:0000956">
    <property type="term" value="P:nuclear-transcribed mRNA catabolic process"/>
    <property type="evidence" value="ECO:0007669"/>
    <property type="project" value="TreeGrafter"/>
</dbReference>
<dbReference type="AlphaFoldDB" id="A0A813QG62"/>
<dbReference type="EMBL" id="CAJNOQ010000168">
    <property type="protein sequence ID" value="CAF0766963.1"/>
    <property type="molecule type" value="Genomic_DNA"/>
</dbReference>
<dbReference type="GO" id="GO:0110155">
    <property type="term" value="P:NAD-cap decapping"/>
    <property type="evidence" value="ECO:0007669"/>
    <property type="project" value="TreeGrafter"/>
</dbReference>
<dbReference type="Proteomes" id="UP000681722">
    <property type="component" value="Unassembled WGS sequence"/>
</dbReference>
<feature type="domain" description="RAI1-like" evidence="3">
    <location>
        <begin position="241"/>
        <end position="529"/>
    </location>
</feature>
<comment type="function">
    <text evidence="2">Decapping enzyme for NAD-capped RNAs: specifically hydrolyzes the nicotinamide adenine dinucleotide (NAD) cap from a subset of RNAs by removing the entire NAD moiety from the 5'-end of an NAD-capped RNA.</text>
</comment>
<comment type="subcellular location">
    <subcellularLocation>
        <location evidence="2">Nucleus</location>
    </subcellularLocation>
</comment>
<keyword evidence="2" id="KW-0539">Nucleus</keyword>
<dbReference type="EMBL" id="CAJOBC010000168">
    <property type="protein sequence ID" value="CAF3548547.1"/>
    <property type="molecule type" value="Genomic_DNA"/>
</dbReference>
<evidence type="ECO:0000313" key="4">
    <source>
        <dbReference type="EMBL" id="CAF0766963.1"/>
    </source>
</evidence>